<dbReference type="AlphaFoldDB" id="A0AAW0UW30"/>
<keyword evidence="2" id="KW-0732">Signal</keyword>
<organism evidence="4 5">
    <name type="scientific">Scylla paramamosain</name>
    <name type="common">Mud crab</name>
    <dbReference type="NCBI Taxonomy" id="85552"/>
    <lineage>
        <taxon>Eukaryota</taxon>
        <taxon>Metazoa</taxon>
        <taxon>Ecdysozoa</taxon>
        <taxon>Arthropoda</taxon>
        <taxon>Crustacea</taxon>
        <taxon>Multicrustacea</taxon>
        <taxon>Malacostraca</taxon>
        <taxon>Eumalacostraca</taxon>
        <taxon>Eucarida</taxon>
        <taxon>Decapoda</taxon>
        <taxon>Pleocyemata</taxon>
        <taxon>Brachyura</taxon>
        <taxon>Eubrachyura</taxon>
        <taxon>Portunoidea</taxon>
        <taxon>Portunidae</taxon>
        <taxon>Portuninae</taxon>
        <taxon>Scylla</taxon>
    </lineage>
</organism>
<feature type="transmembrane region" description="Helical" evidence="1">
    <location>
        <begin position="278"/>
        <end position="296"/>
    </location>
</feature>
<proteinExistence type="predicted"/>
<evidence type="ECO:0000259" key="3">
    <source>
        <dbReference type="PROSITE" id="PS50835"/>
    </source>
</evidence>
<protein>
    <recommendedName>
        <fullName evidence="3">Ig-like domain-containing protein</fullName>
    </recommendedName>
</protein>
<comment type="caution">
    <text evidence="4">The sequence shown here is derived from an EMBL/GenBank/DDBJ whole genome shotgun (WGS) entry which is preliminary data.</text>
</comment>
<evidence type="ECO:0000313" key="4">
    <source>
        <dbReference type="EMBL" id="KAK8404337.1"/>
    </source>
</evidence>
<evidence type="ECO:0000313" key="5">
    <source>
        <dbReference type="Proteomes" id="UP001487740"/>
    </source>
</evidence>
<keyword evidence="1" id="KW-0812">Transmembrane</keyword>
<dbReference type="SUPFAM" id="SSF48726">
    <property type="entry name" value="Immunoglobulin"/>
    <property type="match status" value="2"/>
</dbReference>
<evidence type="ECO:0000256" key="2">
    <source>
        <dbReference type="SAM" id="SignalP"/>
    </source>
</evidence>
<feature type="signal peptide" evidence="2">
    <location>
        <begin position="1"/>
        <end position="46"/>
    </location>
</feature>
<dbReference type="PANTHER" id="PTHR21261">
    <property type="entry name" value="BEAT PROTEIN"/>
    <property type="match status" value="1"/>
</dbReference>
<keyword evidence="1" id="KW-1133">Transmembrane helix</keyword>
<reference evidence="4 5" key="1">
    <citation type="submission" date="2023-03" db="EMBL/GenBank/DDBJ databases">
        <title>High-quality genome of Scylla paramamosain provides insights in environmental adaptation.</title>
        <authorList>
            <person name="Zhang L."/>
        </authorList>
    </citation>
    <scope>NUCLEOTIDE SEQUENCE [LARGE SCALE GENOMIC DNA]</scope>
    <source>
        <strain evidence="4">LZ_2023a</strain>
        <tissue evidence="4">Muscle</tissue>
    </source>
</reference>
<accession>A0AAW0UW30</accession>
<dbReference type="PANTHER" id="PTHR21261:SF15">
    <property type="entry name" value="BEATEN PATH IIIA, ISOFORM D-RELATED"/>
    <property type="match status" value="1"/>
</dbReference>
<dbReference type="InterPro" id="IPR013783">
    <property type="entry name" value="Ig-like_fold"/>
</dbReference>
<evidence type="ECO:0000256" key="1">
    <source>
        <dbReference type="SAM" id="Phobius"/>
    </source>
</evidence>
<feature type="domain" description="Ig-like" evidence="3">
    <location>
        <begin position="163"/>
        <end position="201"/>
    </location>
</feature>
<sequence length="299" mass="33047">MGSKTTTATAAATSAATRTPPLLRPSLHRHLLLLLLSSLLARPGSALKWIRFHVPEWAVRGGEVMLTCQFDLAQDRLYSVKWYKAGREFYRYVPAEKPPKQAFPFKGVTVDTEKSSAQHVALKGVTLDTAGRYKCEVLTEAPLFKTLVKSSTLMVYELPDGGPKVQGGQEQYRTGEVVNLTCEAPKSIPATTLTWYINDQQAPQDYLVEYHPHPDAEGRIASRLGLRFNAQEWHFPDGRLALRCSASLHPLYRKEAHHEGIVAPRSPLSLGHDASGCSLAVVNVVMVVVSLLLALTTRH</sequence>
<dbReference type="EMBL" id="JARAKH010000004">
    <property type="protein sequence ID" value="KAK8404337.1"/>
    <property type="molecule type" value="Genomic_DNA"/>
</dbReference>
<dbReference type="FunFam" id="2.60.40.10:FF:000437">
    <property type="entry name" value="Beat-IIIc, isoform A"/>
    <property type="match status" value="1"/>
</dbReference>
<dbReference type="Proteomes" id="UP001487740">
    <property type="component" value="Unassembled WGS sequence"/>
</dbReference>
<feature type="chain" id="PRO_5043429938" description="Ig-like domain-containing protein" evidence="2">
    <location>
        <begin position="47"/>
        <end position="299"/>
    </location>
</feature>
<feature type="domain" description="Ig-like" evidence="3">
    <location>
        <begin position="25"/>
        <end position="137"/>
    </location>
</feature>
<gene>
    <name evidence="4" type="ORF">O3P69_007570</name>
</gene>
<dbReference type="Gene3D" id="2.60.40.10">
    <property type="entry name" value="Immunoglobulins"/>
    <property type="match status" value="2"/>
</dbReference>
<name>A0AAW0UW30_SCYPA</name>
<dbReference type="InterPro" id="IPR036179">
    <property type="entry name" value="Ig-like_dom_sf"/>
</dbReference>
<keyword evidence="5" id="KW-1185">Reference proteome</keyword>
<dbReference type="PROSITE" id="PS50835">
    <property type="entry name" value="IG_LIKE"/>
    <property type="match status" value="2"/>
</dbReference>
<keyword evidence="1" id="KW-0472">Membrane</keyword>
<dbReference type="InterPro" id="IPR007110">
    <property type="entry name" value="Ig-like_dom"/>
</dbReference>